<evidence type="ECO:0000259" key="14">
    <source>
        <dbReference type="Pfam" id="PF02705"/>
    </source>
</evidence>
<feature type="transmembrane region" description="Helical" evidence="13">
    <location>
        <begin position="370"/>
        <end position="392"/>
    </location>
</feature>
<evidence type="ECO:0000256" key="4">
    <source>
        <dbReference type="ARBA" id="ARBA00022475"/>
    </source>
</evidence>
<evidence type="ECO:0000256" key="7">
    <source>
        <dbReference type="ARBA" id="ARBA00022692"/>
    </source>
</evidence>
<feature type="transmembrane region" description="Helical" evidence="13">
    <location>
        <begin position="176"/>
        <end position="197"/>
    </location>
</feature>
<keyword evidence="11 13" id="KW-0406">Ion transport</keyword>
<comment type="function">
    <text evidence="13">Transport of potassium into the cell. Likely operates as a K(+):H(+) symporter.</text>
</comment>
<keyword evidence="9 13" id="KW-0630">Potassium</keyword>
<dbReference type="STRING" id="1285242.A6A04_00175"/>
<feature type="transmembrane region" description="Helical" evidence="13">
    <location>
        <begin position="106"/>
        <end position="126"/>
    </location>
</feature>
<keyword evidence="17" id="KW-1185">Reference proteome</keyword>
<feature type="transmembrane region" description="Helical" evidence="13">
    <location>
        <begin position="344"/>
        <end position="364"/>
    </location>
</feature>
<dbReference type="OrthoDB" id="9805577at2"/>
<keyword evidence="7 13" id="KW-0812">Transmembrane</keyword>
<sequence>MAADTPDKTDMKRLAGLSLAALGVVYGDIGTSPLYTLKECFNPAHGAPLTPENIYGIASLVFWAIIIVVTLKYVLFVMRADNRGEGGILALLALAMRATGTDKRRTGLLASLGLAGAALFFGDGMITPAISVLSAVEGLEVGTPMFQPFVVPITLAVLVVLFAIQSHGTEIVGRLFGPVMTVWFITIATLGLIEVIGHPSILAAINPAYGAVFLVNHGWIGFVVLGSVVLAVTGGEALYADMGHFGKLPIQLSWFVLVLPALTLSYFGQAALILDQPEAVSNPFYLLAPDWALYPLVALSTLATVIASQAVISGVFSLSRQAVQLGYSPRLDIRHTSDEEEGQIYIPRANWGLLLGIIALVVGFKSSSNLAAAYGIAVTGTMATTTLLALVVARTMWKWPLGLCIGLGVIFLAIDFAFLGANLLKVAHGGWFPLAVGAIMFLLMATWRRGRVILAKRLAEGAMPLDLFLKQVKDSENTLRVRGTAIFMTGDPDTVPIALLHNMKHNKALHQRVVFMTVVTEDIPRIPARDRVVVEGLAEGFYRITVRYGFFQEPDIPKVLRLCKAFGLEFDMMDTSFFLGRETVVPSVHPEMAEWRERLYVVMGRNAVSATDFFRIPAGRVVELGIQVQM</sequence>
<dbReference type="Pfam" id="PF22776">
    <property type="entry name" value="K_trans_C"/>
    <property type="match status" value="1"/>
</dbReference>
<proteinExistence type="inferred from homology"/>
<evidence type="ECO:0000256" key="2">
    <source>
        <dbReference type="ARBA" id="ARBA00007019"/>
    </source>
</evidence>
<comment type="similarity">
    <text evidence="2 13">Belongs to the HAK/KUP transporter (TC 2.A.72) family.</text>
</comment>
<reference evidence="16 17" key="1">
    <citation type="submission" date="2016-04" db="EMBL/GenBank/DDBJ databases">
        <title>Draft genome sequence of freshwater magnetotactic bacteria Magnetospirillum marisnigri SP-1 and Magnetospirillum moscoviense BB-1.</title>
        <authorList>
            <person name="Koziaeva V."/>
            <person name="Dziuba M.V."/>
            <person name="Ivanov T.M."/>
            <person name="Kuznetsov B."/>
            <person name="Grouzdev D.S."/>
        </authorList>
    </citation>
    <scope>NUCLEOTIDE SEQUENCE [LARGE SCALE GENOMIC DNA]</scope>
    <source>
        <strain evidence="16 17">SP-1</strain>
    </source>
</reference>
<feature type="transmembrane region" description="Helical" evidence="13">
    <location>
        <begin position="430"/>
        <end position="447"/>
    </location>
</feature>
<dbReference type="Proteomes" id="UP000078428">
    <property type="component" value="Unassembled WGS sequence"/>
</dbReference>
<evidence type="ECO:0000256" key="11">
    <source>
        <dbReference type="ARBA" id="ARBA00023065"/>
    </source>
</evidence>
<dbReference type="Pfam" id="PF02705">
    <property type="entry name" value="K_trans"/>
    <property type="match status" value="1"/>
</dbReference>
<comment type="subcellular location">
    <subcellularLocation>
        <location evidence="13">Cell membrane</location>
        <topology evidence="13">Multi-pass membrane protein</topology>
    </subcellularLocation>
    <subcellularLocation>
        <location evidence="1">Membrane</location>
        <topology evidence="1">Multi-pass membrane protein</topology>
    </subcellularLocation>
</comment>
<protein>
    <recommendedName>
        <fullName evidence="13">Probable potassium transport system protein Kup</fullName>
    </recommendedName>
</protein>
<feature type="domain" description="K+ potassium transporter integral membrane" evidence="14">
    <location>
        <begin position="18"/>
        <end position="470"/>
    </location>
</feature>
<dbReference type="InterPro" id="IPR003855">
    <property type="entry name" value="K+_transporter"/>
</dbReference>
<evidence type="ECO:0000256" key="5">
    <source>
        <dbReference type="ARBA" id="ARBA00022519"/>
    </source>
</evidence>
<evidence type="ECO:0000256" key="10">
    <source>
        <dbReference type="ARBA" id="ARBA00022989"/>
    </source>
</evidence>
<evidence type="ECO:0000313" key="16">
    <source>
        <dbReference type="EMBL" id="OAN52162.1"/>
    </source>
</evidence>
<evidence type="ECO:0000256" key="8">
    <source>
        <dbReference type="ARBA" id="ARBA00022847"/>
    </source>
</evidence>
<keyword evidence="5" id="KW-0997">Cell inner membrane</keyword>
<accession>A0A178MSD2</accession>
<comment type="catalytic activity">
    <reaction evidence="13">
        <text>K(+)(in) + H(+)(in) = K(+)(out) + H(+)(out)</text>
        <dbReference type="Rhea" id="RHEA:28490"/>
        <dbReference type="ChEBI" id="CHEBI:15378"/>
        <dbReference type="ChEBI" id="CHEBI:29103"/>
    </reaction>
</comment>
<evidence type="ECO:0000256" key="12">
    <source>
        <dbReference type="ARBA" id="ARBA00023136"/>
    </source>
</evidence>
<feature type="transmembrane region" description="Helical" evidence="13">
    <location>
        <begin position="252"/>
        <end position="273"/>
    </location>
</feature>
<feature type="transmembrane region" description="Helical" evidence="13">
    <location>
        <begin position="146"/>
        <end position="164"/>
    </location>
</feature>
<feature type="transmembrane region" description="Helical" evidence="13">
    <location>
        <begin position="293"/>
        <end position="318"/>
    </location>
</feature>
<evidence type="ECO:0000313" key="17">
    <source>
        <dbReference type="Proteomes" id="UP000078428"/>
    </source>
</evidence>
<keyword evidence="8 13" id="KW-0769">Symport</keyword>
<keyword evidence="10 13" id="KW-1133">Transmembrane helix</keyword>
<dbReference type="RefSeq" id="WP_068490929.1">
    <property type="nucleotide sequence ID" value="NZ_LWQT01000044.1"/>
</dbReference>
<feature type="transmembrane region" description="Helical" evidence="13">
    <location>
        <begin position="54"/>
        <end position="75"/>
    </location>
</feature>
<dbReference type="EMBL" id="LWQT01000044">
    <property type="protein sequence ID" value="OAN52162.1"/>
    <property type="molecule type" value="Genomic_DNA"/>
</dbReference>
<comment type="caution">
    <text evidence="16">The sequence shown here is derived from an EMBL/GenBank/DDBJ whole genome shotgun (WGS) entry which is preliminary data.</text>
</comment>
<keyword evidence="12 13" id="KW-0472">Membrane</keyword>
<dbReference type="GO" id="GO:0005886">
    <property type="term" value="C:plasma membrane"/>
    <property type="evidence" value="ECO:0007669"/>
    <property type="project" value="UniProtKB-SubCell"/>
</dbReference>
<feature type="transmembrane region" description="Helical" evidence="13">
    <location>
        <begin position="217"/>
        <end position="240"/>
    </location>
</feature>
<dbReference type="PANTHER" id="PTHR30540">
    <property type="entry name" value="OSMOTIC STRESS POTASSIUM TRANSPORTER"/>
    <property type="match status" value="1"/>
</dbReference>
<evidence type="ECO:0000256" key="13">
    <source>
        <dbReference type="HAMAP-Rule" id="MF_01522"/>
    </source>
</evidence>
<keyword evidence="4 13" id="KW-1003">Cell membrane</keyword>
<dbReference type="InterPro" id="IPR023051">
    <property type="entry name" value="Kup"/>
</dbReference>
<evidence type="ECO:0000256" key="9">
    <source>
        <dbReference type="ARBA" id="ARBA00022958"/>
    </source>
</evidence>
<gene>
    <name evidence="16" type="primary">trkD</name>
    <name evidence="13" type="synonym">kup</name>
    <name evidence="16" type="ORF">A6A04_00175</name>
</gene>
<keyword evidence="3 13" id="KW-0813">Transport</keyword>
<dbReference type="InterPro" id="IPR053951">
    <property type="entry name" value="K_trans_N"/>
</dbReference>
<evidence type="ECO:0000256" key="3">
    <source>
        <dbReference type="ARBA" id="ARBA00022448"/>
    </source>
</evidence>
<dbReference type="HAMAP" id="MF_01522">
    <property type="entry name" value="Kup"/>
    <property type="match status" value="1"/>
</dbReference>
<dbReference type="PANTHER" id="PTHR30540:SF79">
    <property type="entry name" value="LOW AFFINITY POTASSIUM TRANSPORT SYSTEM PROTEIN KUP"/>
    <property type="match status" value="1"/>
</dbReference>
<evidence type="ECO:0000256" key="6">
    <source>
        <dbReference type="ARBA" id="ARBA00022538"/>
    </source>
</evidence>
<dbReference type="GO" id="GO:0015079">
    <property type="term" value="F:potassium ion transmembrane transporter activity"/>
    <property type="evidence" value="ECO:0007669"/>
    <property type="project" value="UniProtKB-UniRule"/>
</dbReference>
<dbReference type="AlphaFoldDB" id="A0A178MSD2"/>
<feature type="transmembrane region" description="Helical" evidence="13">
    <location>
        <begin position="399"/>
        <end position="424"/>
    </location>
</feature>
<name>A0A178MSD2_9PROT</name>
<dbReference type="GO" id="GO:0015293">
    <property type="term" value="F:symporter activity"/>
    <property type="evidence" value="ECO:0007669"/>
    <property type="project" value="UniProtKB-UniRule"/>
</dbReference>
<feature type="domain" description="K+ potassium transporter C-terminal" evidence="15">
    <location>
        <begin position="483"/>
        <end position="630"/>
    </location>
</feature>
<organism evidence="16 17">
    <name type="scientific">Paramagnetospirillum marisnigri</name>
    <dbReference type="NCBI Taxonomy" id="1285242"/>
    <lineage>
        <taxon>Bacteria</taxon>
        <taxon>Pseudomonadati</taxon>
        <taxon>Pseudomonadota</taxon>
        <taxon>Alphaproteobacteria</taxon>
        <taxon>Rhodospirillales</taxon>
        <taxon>Magnetospirillaceae</taxon>
        <taxon>Paramagnetospirillum</taxon>
    </lineage>
</organism>
<dbReference type="InterPro" id="IPR053952">
    <property type="entry name" value="K_trans_C"/>
</dbReference>
<evidence type="ECO:0000256" key="1">
    <source>
        <dbReference type="ARBA" id="ARBA00004141"/>
    </source>
</evidence>
<evidence type="ECO:0000259" key="15">
    <source>
        <dbReference type="Pfam" id="PF22776"/>
    </source>
</evidence>
<keyword evidence="6 13" id="KW-0633">Potassium transport</keyword>